<comment type="caution">
    <text evidence="1">The sequence shown here is derived from an EMBL/GenBank/DDBJ whole genome shotgun (WGS) entry which is preliminary data.</text>
</comment>
<protein>
    <submittedName>
        <fullName evidence="1">Uncharacterized protein</fullName>
    </submittedName>
</protein>
<gene>
    <name evidence="2" type="ORF">R77569_01732</name>
    <name evidence="1" type="ORF">R77591_00793</name>
</gene>
<evidence type="ECO:0000313" key="2">
    <source>
        <dbReference type="EMBL" id="CAJ0864704.1"/>
    </source>
</evidence>
<dbReference type="Proteomes" id="UP001190002">
    <property type="component" value="Unassembled WGS sequence"/>
</dbReference>
<dbReference type="EMBL" id="CAUDKV010000005">
    <property type="protein sequence ID" value="CAJ0864704.1"/>
    <property type="molecule type" value="Genomic_DNA"/>
</dbReference>
<dbReference type="InterPro" id="IPR013320">
    <property type="entry name" value="ConA-like_dom_sf"/>
</dbReference>
<name>A0AAD2EEI2_9RALS</name>
<dbReference type="Pfam" id="PF13385">
    <property type="entry name" value="Laminin_G_3"/>
    <property type="match status" value="1"/>
</dbReference>
<dbReference type="Gene3D" id="2.60.120.200">
    <property type="match status" value="1"/>
</dbReference>
<dbReference type="PROSITE" id="PS51318">
    <property type="entry name" value="TAT"/>
    <property type="match status" value="1"/>
</dbReference>
<dbReference type="RefSeq" id="WP_063393799.1">
    <property type="nucleotide sequence ID" value="NZ_CATVWW010000007.1"/>
</dbReference>
<organism evidence="1 3">
    <name type="scientific">Ralstonia mannitolilytica</name>
    <dbReference type="NCBI Taxonomy" id="105219"/>
    <lineage>
        <taxon>Bacteria</taxon>
        <taxon>Pseudomonadati</taxon>
        <taxon>Pseudomonadota</taxon>
        <taxon>Betaproteobacteria</taxon>
        <taxon>Burkholderiales</taxon>
        <taxon>Burkholderiaceae</taxon>
        <taxon>Ralstonia</taxon>
    </lineage>
</organism>
<dbReference type="AlphaFoldDB" id="A0AAD2EEI2"/>
<dbReference type="Proteomes" id="UP001190452">
    <property type="component" value="Unassembled WGS sequence"/>
</dbReference>
<keyword evidence="4" id="KW-1185">Reference proteome</keyword>
<sequence>MSNTQAPGALPPEDGCPSRSLANVSRRHFVMGLGASLLAGCGGDGDDAAAADIAPAKRGDGAQPGSGACVALPNDLLVDVSDFTIATWVFWNGSQTWARLFDFGTGFHRYMMLTPRAQLRSGKSQYSADATFNGLIDDFRIYRGALSAAQIASLMAS</sequence>
<proteinExistence type="predicted"/>
<evidence type="ECO:0000313" key="4">
    <source>
        <dbReference type="Proteomes" id="UP001190452"/>
    </source>
</evidence>
<reference evidence="1 4" key="1">
    <citation type="submission" date="2023-07" db="EMBL/GenBank/DDBJ databases">
        <authorList>
            <person name="Peeters C."/>
        </authorList>
    </citation>
    <scope>NUCLEOTIDE SEQUENCE</scope>
    <source>
        <strain evidence="2 4">R-77569</strain>
        <strain evidence="1">R-77591</strain>
    </source>
</reference>
<evidence type="ECO:0000313" key="1">
    <source>
        <dbReference type="EMBL" id="CAJ0680343.1"/>
    </source>
</evidence>
<evidence type="ECO:0000313" key="3">
    <source>
        <dbReference type="Proteomes" id="UP001190002"/>
    </source>
</evidence>
<dbReference type="InterPro" id="IPR006311">
    <property type="entry name" value="TAT_signal"/>
</dbReference>
<dbReference type="SUPFAM" id="SSF49899">
    <property type="entry name" value="Concanavalin A-like lectins/glucanases"/>
    <property type="match status" value="1"/>
</dbReference>
<accession>A0AAD2EEI2</accession>
<dbReference type="EMBL" id="CATVXE010000003">
    <property type="protein sequence ID" value="CAJ0680343.1"/>
    <property type="molecule type" value="Genomic_DNA"/>
</dbReference>